<evidence type="ECO:0000256" key="1">
    <source>
        <dbReference type="SAM" id="MobiDB-lite"/>
    </source>
</evidence>
<dbReference type="AlphaFoldDB" id="A0A256K262"/>
<sequence>MTCDRCGTEYNPDRETRGDPRRCPSCGATADVDGARSGEKSRYEDGISCGLCGEPFGGMDEATDHLEDEHSVVKHAILRNVDGIGGEPA</sequence>
<dbReference type="PROSITE" id="PS00028">
    <property type="entry name" value="ZINC_FINGER_C2H2_1"/>
    <property type="match status" value="1"/>
</dbReference>
<reference evidence="3 4" key="1">
    <citation type="journal article" date="2014" name="Front. Microbiol.">
        <title>Population and genomic analysis of the genus Halorubrum.</title>
        <authorList>
            <person name="Fullmer M.S."/>
            <person name="Soucy S.M."/>
            <person name="Swithers K.S."/>
            <person name="Makkay A.M."/>
            <person name="Wheeler R."/>
            <person name="Ventosa A."/>
            <person name="Gogarten J.P."/>
            <person name="Papke R.T."/>
        </authorList>
    </citation>
    <scope>NUCLEOTIDE SEQUENCE [LARGE SCALE GENOMIC DNA]</scope>
    <source>
        <strain evidence="3 4">Ec15</strain>
    </source>
</reference>
<evidence type="ECO:0000313" key="3">
    <source>
        <dbReference type="EMBL" id="OYR75155.1"/>
    </source>
</evidence>
<dbReference type="EMBL" id="NHPD01000017">
    <property type="protein sequence ID" value="OYR75155.1"/>
    <property type="molecule type" value="Genomic_DNA"/>
</dbReference>
<accession>A0A256K262</accession>
<evidence type="ECO:0000313" key="4">
    <source>
        <dbReference type="Proteomes" id="UP000216925"/>
    </source>
</evidence>
<organism evidence="3 4">
    <name type="scientific">Halorubrum ezzemoulense</name>
    <name type="common">Halorubrum chaoviator</name>
    <dbReference type="NCBI Taxonomy" id="337243"/>
    <lineage>
        <taxon>Archaea</taxon>
        <taxon>Methanobacteriati</taxon>
        <taxon>Methanobacteriota</taxon>
        <taxon>Stenosarchaea group</taxon>
        <taxon>Halobacteria</taxon>
        <taxon>Halobacteriales</taxon>
        <taxon>Haloferacaceae</taxon>
        <taxon>Halorubrum</taxon>
    </lineage>
</organism>
<proteinExistence type="predicted"/>
<comment type="caution">
    <text evidence="3">The sequence shown here is derived from an EMBL/GenBank/DDBJ whole genome shotgun (WGS) entry which is preliminary data.</text>
</comment>
<feature type="domain" description="C2H2-type" evidence="2">
    <location>
        <begin position="49"/>
        <end position="70"/>
    </location>
</feature>
<dbReference type="Proteomes" id="UP000216925">
    <property type="component" value="Unassembled WGS sequence"/>
</dbReference>
<evidence type="ECO:0000259" key="2">
    <source>
        <dbReference type="PROSITE" id="PS00028"/>
    </source>
</evidence>
<name>A0A256K262_HALEZ</name>
<feature type="region of interest" description="Disordered" evidence="1">
    <location>
        <begin position="1"/>
        <end position="39"/>
    </location>
</feature>
<feature type="compositionally biased region" description="Basic and acidic residues" evidence="1">
    <location>
        <begin position="11"/>
        <end position="22"/>
    </location>
</feature>
<gene>
    <name evidence="3" type="ORF">DJ76_03455</name>
</gene>
<protein>
    <recommendedName>
        <fullName evidence="2">C2H2-type domain-containing protein</fullName>
    </recommendedName>
</protein>
<dbReference type="InterPro" id="IPR013087">
    <property type="entry name" value="Znf_C2H2_type"/>
</dbReference>